<keyword evidence="3" id="KW-1185">Reference proteome</keyword>
<accession>A0A7D7LZP1</accession>
<sequence length="545" mass="56752">MGVSAGAGMIHYVLLTRDDLGRSVVDSRVIDVDPTDGLDAAGRVNAGIDMMLTAAREADIRVGPIGIATRTGGQRRQLRSRGSGPRRQVRLLGEAEGVLTYLADTGEIDRFTAAVVVDCGDTGMSLYTVDPRDGRVIDPEHSTVLSGRRLDRAIVANLTADNSALNESSRSRPGRSELLSACRTAKEEVAYGRSAPGDAAVPLSGGAPTGGSGRLSLNATHVEDALAPMIREAREVFTRYVTGASSRGVRPEAVVFIGGLANLPMVRTLADGHDLETVCPADPELVVATGAALLAHETYSGAVRLAFIGGNRQREWLSATPLAVAGAVIAAMLMTIYAVSSSFADRQGPEPERSVSSVPAVATTSEPEPVPTTTVTEPVTQTSDNPVEPTFVPPTQTEQPVPPPEWGEPPAWATTELPPTRPSTGTTTRTLSPFPWPTLTFPPGTTPTIPQDLLPPDMRPPNVAPTPPPPTYPTTTSARSGPAAPTRSGTVPDQPRAVAPEQRELGKTAAAPTESSVDQQPAPGSAPSGASPVPSVPVPSVPAPR</sequence>
<dbReference type="EMBL" id="CP059491">
    <property type="protein sequence ID" value="QMT03799.1"/>
    <property type="molecule type" value="Genomic_DNA"/>
</dbReference>
<protein>
    <recommendedName>
        <fullName evidence="4">Hsp70 family protein</fullName>
    </recommendedName>
</protein>
<evidence type="ECO:0000256" key="1">
    <source>
        <dbReference type="SAM" id="MobiDB-lite"/>
    </source>
</evidence>
<dbReference type="Gene3D" id="3.30.420.40">
    <property type="match status" value="2"/>
</dbReference>
<proteinExistence type="predicted"/>
<evidence type="ECO:0000313" key="3">
    <source>
        <dbReference type="Proteomes" id="UP000515663"/>
    </source>
</evidence>
<name>A0A7D7LZP1_9ACTN</name>
<dbReference type="Proteomes" id="UP000515663">
    <property type="component" value="Chromosome"/>
</dbReference>
<dbReference type="Gene3D" id="3.90.640.10">
    <property type="entry name" value="Actin, Chain A, domain 4"/>
    <property type="match status" value="1"/>
</dbReference>
<feature type="compositionally biased region" description="Low complexity" evidence="1">
    <location>
        <begin position="521"/>
        <end position="533"/>
    </location>
</feature>
<feature type="compositionally biased region" description="Pro residues" evidence="1">
    <location>
        <begin position="457"/>
        <end position="472"/>
    </location>
</feature>
<dbReference type="SUPFAM" id="SSF53067">
    <property type="entry name" value="Actin-like ATPase domain"/>
    <property type="match status" value="1"/>
</dbReference>
<feature type="compositionally biased region" description="Low complexity" evidence="1">
    <location>
        <begin position="354"/>
        <end position="399"/>
    </location>
</feature>
<dbReference type="PRINTS" id="PR01217">
    <property type="entry name" value="PRICHEXTENSN"/>
</dbReference>
<feature type="compositionally biased region" description="Low complexity" evidence="1">
    <location>
        <begin position="422"/>
        <end position="450"/>
    </location>
</feature>
<evidence type="ECO:0008006" key="4">
    <source>
        <dbReference type="Google" id="ProtNLM"/>
    </source>
</evidence>
<gene>
    <name evidence="2" type="ORF">H1R19_08430</name>
</gene>
<feature type="region of interest" description="Disordered" evidence="1">
    <location>
        <begin position="344"/>
        <end position="545"/>
    </location>
</feature>
<evidence type="ECO:0000313" key="2">
    <source>
        <dbReference type="EMBL" id="QMT03799.1"/>
    </source>
</evidence>
<organism evidence="2 3">
    <name type="scientific">Gordonia jinghuaiqii</name>
    <dbReference type="NCBI Taxonomy" id="2758710"/>
    <lineage>
        <taxon>Bacteria</taxon>
        <taxon>Bacillati</taxon>
        <taxon>Actinomycetota</taxon>
        <taxon>Actinomycetes</taxon>
        <taxon>Mycobacteriales</taxon>
        <taxon>Gordoniaceae</taxon>
        <taxon>Gordonia</taxon>
    </lineage>
</organism>
<reference evidence="3" key="1">
    <citation type="submission" date="2020-07" db="EMBL/GenBank/DDBJ databases">
        <title>novel species isolated from the respiratory tract of Marmot.</title>
        <authorList>
            <person name="Zhang G."/>
        </authorList>
    </citation>
    <scope>NUCLEOTIDE SEQUENCE [LARGE SCALE GENOMIC DNA]</scope>
    <source>
        <strain evidence="3">686</strain>
    </source>
</reference>
<dbReference type="KEGG" id="gji:H1R19_08430"/>
<feature type="compositionally biased region" description="Pro residues" evidence="1">
    <location>
        <begin position="534"/>
        <end position="545"/>
    </location>
</feature>
<dbReference type="AlphaFoldDB" id="A0A7D7LZP1"/>
<dbReference type="InterPro" id="IPR043129">
    <property type="entry name" value="ATPase_NBD"/>
</dbReference>
<dbReference type="RefSeq" id="WP_219851561.1">
    <property type="nucleotide sequence ID" value="NZ_CP059491.1"/>
</dbReference>